<name>A0ABR1U157_9PEZI</name>
<organism evidence="1 2">
    <name type="scientific">Apiospora rasikravindrae</name>
    <dbReference type="NCBI Taxonomy" id="990691"/>
    <lineage>
        <taxon>Eukaryota</taxon>
        <taxon>Fungi</taxon>
        <taxon>Dikarya</taxon>
        <taxon>Ascomycota</taxon>
        <taxon>Pezizomycotina</taxon>
        <taxon>Sordariomycetes</taxon>
        <taxon>Xylariomycetidae</taxon>
        <taxon>Amphisphaeriales</taxon>
        <taxon>Apiosporaceae</taxon>
        <taxon>Apiospora</taxon>
    </lineage>
</organism>
<accession>A0ABR1U157</accession>
<keyword evidence="2" id="KW-1185">Reference proteome</keyword>
<comment type="caution">
    <text evidence="1">The sequence shown here is derived from an EMBL/GenBank/DDBJ whole genome shotgun (WGS) entry which is preliminary data.</text>
</comment>
<proteinExistence type="predicted"/>
<evidence type="ECO:0000313" key="2">
    <source>
        <dbReference type="Proteomes" id="UP001444661"/>
    </source>
</evidence>
<gene>
    <name evidence="1" type="ORF">PG993_003923</name>
</gene>
<dbReference type="EMBL" id="JAQQWK010000002">
    <property type="protein sequence ID" value="KAK8052538.1"/>
    <property type="molecule type" value="Genomic_DNA"/>
</dbReference>
<protein>
    <submittedName>
        <fullName evidence="1">Uncharacterized protein</fullName>
    </submittedName>
</protein>
<reference evidence="1 2" key="1">
    <citation type="submission" date="2023-01" db="EMBL/GenBank/DDBJ databases">
        <title>Analysis of 21 Apiospora genomes using comparative genomics revels a genus with tremendous synthesis potential of carbohydrate active enzymes and secondary metabolites.</title>
        <authorList>
            <person name="Sorensen T."/>
        </authorList>
    </citation>
    <scope>NUCLEOTIDE SEQUENCE [LARGE SCALE GENOMIC DNA]</scope>
    <source>
        <strain evidence="1 2">CBS 33761</strain>
    </source>
</reference>
<sequence>MNWAGRIGYVEHGIAFDGSLTGVQDTESLLVRPTLPVRSDKIHQPLARRRVDTLNGTLLFGKITYLRGLLHVDFPFLRGRPHIYLVPQFDGTGPRQHEPLEHELGSIPVPAAVGRRGDDVKEVFPKEIDALPTNRIGAHRAVDQFHLPQARPAPLRNEGGEFLVNETVLDPQLAQVRHAFHVCCQVIRIGAPDGVAHAVVREDEAAQQGRLARQMTIEVEVQVAVEGVIPTEIPNGLHSTFTTPESEFERLKAAQGRGPGRMCPCRRHKRP</sequence>
<evidence type="ECO:0000313" key="1">
    <source>
        <dbReference type="EMBL" id="KAK8052538.1"/>
    </source>
</evidence>
<dbReference type="Proteomes" id="UP001444661">
    <property type="component" value="Unassembled WGS sequence"/>
</dbReference>